<protein>
    <submittedName>
        <fullName evidence="2">DUF2934 domain-containing protein</fullName>
    </submittedName>
</protein>
<evidence type="ECO:0000313" key="2">
    <source>
        <dbReference type="EMBL" id="NWF47049.1"/>
    </source>
</evidence>
<dbReference type="AlphaFoldDB" id="A0A7Y8GZG1"/>
<dbReference type="Proteomes" id="UP000545507">
    <property type="component" value="Unassembled WGS sequence"/>
</dbReference>
<evidence type="ECO:0000313" key="3">
    <source>
        <dbReference type="Proteomes" id="UP000545507"/>
    </source>
</evidence>
<reference evidence="2 3" key="1">
    <citation type="submission" date="2019-09" db="EMBL/GenBank/DDBJ databases">
        <title>Hydrogenophaga aromatica sp. nov., isolated from a para-xylene-degrading enrichment culture.</title>
        <authorList>
            <person name="Tancsics A."/>
            <person name="Banerjee S."/>
        </authorList>
    </citation>
    <scope>NUCLEOTIDE SEQUENCE [LARGE SCALE GENOMIC DNA]</scope>
    <source>
        <strain evidence="2 3">D2P1</strain>
    </source>
</reference>
<dbReference type="InterPro" id="IPR021327">
    <property type="entry name" value="DUF2934"/>
</dbReference>
<keyword evidence="3" id="KW-1185">Reference proteome</keyword>
<accession>A0A7Y8GZG1</accession>
<sequence>MPPLAVVASGEGQAQSVDYGPGLSRETRICEAAYELYEKRGREHGHGLDDSLAAKAAMGGWVPGTQTSADQVALLWKDRVVLHPTRSIWASAKLQPVRPHVRSV</sequence>
<evidence type="ECO:0000256" key="1">
    <source>
        <dbReference type="SAM" id="MobiDB-lite"/>
    </source>
</evidence>
<proteinExistence type="predicted"/>
<feature type="region of interest" description="Disordered" evidence="1">
    <location>
        <begin position="1"/>
        <end position="21"/>
    </location>
</feature>
<dbReference type="Pfam" id="PF11154">
    <property type="entry name" value="DUF2934"/>
    <property type="match status" value="1"/>
</dbReference>
<dbReference type="EMBL" id="VYGV01000016">
    <property type="protein sequence ID" value="NWF47049.1"/>
    <property type="molecule type" value="Genomic_DNA"/>
</dbReference>
<organism evidence="2 3">
    <name type="scientific">Hydrogenophaga aromaticivorans</name>
    <dbReference type="NCBI Taxonomy" id="2610898"/>
    <lineage>
        <taxon>Bacteria</taxon>
        <taxon>Pseudomonadati</taxon>
        <taxon>Pseudomonadota</taxon>
        <taxon>Betaproteobacteria</taxon>
        <taxon>Burkholderiales</taxon>
        <taxon>Comamonadaceae</taxon>
        <taxon>Hydrogenophaga</taxon>
    </lineage>
</organism>
<gene>
    <name evidence="2" type="ORF">F3K02_17575</name>
</gene>
<name>A0A7Y8GZG1_9BURK</name>
<comment type="caution">
    <text evidence="2">The sequence shown here is derived from an EMBL/GenBank/DDBJ whole genome shotgun (WGS) entry which is preliminary data.</text>
</comment>